<dbReference type="GO" id="GO:0005975">
    <property type="term" value="P:carbohydrate metabolic process"/>
    <property type="evidence" value="ECO:0007669"/>
    <property type="project" value="InterPro"/>
</dbReference>
<organism evidence="5 6">
    <name type="scientific">Paenibacillus agaridevorans</name>
    <dbReference type="NCBI Taxonomy" id="171404"/>
    <lineage>
        <taxon>Bacteria</taxon>
        <taxon>Bacillati</taxon>
        <taxon>Bacillota</taxon>
        <taxon>Bacilli</taxon>
        <taxon>Bacillales</taxon>
        <taxon>Paenibacillaceae</taxon>
        <taxon>Paenibacillus</taxon>
    </lineage>
</organism>
<gene>
    <name evidence="5" type="ORF">PAT3040_00938</name>
</gene>
<name>A0A2R5ERL1_9BACL</name>
<dbReference type="RefSeq" id="WP_108991712.1">
    <property type="nucleotide sequence ID" value="NZ_BDQX01000046.1"/>
</dbReference>
<evidence type="ECO:0000259" key="4">
    <source>
        <dbReference type="PROSITE" id="PS51677"/>
    </source>
</evidence>
<feature type="compositionally biased region" description="Polar residues" evidence="3">
    <location>
        <begin position="271"/>
        <end position="289"/>
    </location>
</feature>
<dbReference type="SUPFAM" id="SSF88713">
    <property type="entry name" value="Glycoside hydrolase/deacetylase"/>
    <property type="match status" value="1"/>
</dbReference>
<protein>
    <recommendedName>
        <fullName evidence="4">NodB homology domain-containing protein</fullName>
    </recommendedName>
</protein>
<dbReference type="AlphaFoldDB" id="A0A2R5ERL1"/>
<comment type="caution">
    <text evidence="5">The sequence shown here is derived from an EMBL/GenBank/DDBJ whole genome shotgun (WGS) entry which is preliminary data.</text>
</comment>
<dbReference type="CDD" id="cd10917">
    <property type="entry name" value="CE4_NodB_like_6s_7s"/>
    <property type="match status" value="1"/>
</dbReference>
<dbReference type="PROSITE" id="PS51677">
    <property type="entry name" value="NODB"/>
    <property type="match status" value="1"/>
</dbReference>
<dbReference type="GO" id="GO:0016810">
    <property type="term" value="F:hydrolase activity, acting on carbon-nitrogen (but not peptide) bonds"/>
    <property type="evidence" value="ECO:0007669"/>
    <property type="project" value="InterPro"/>
</dbReference>
<dbReference type="PANTHER" id="PTHR10587:SF133">
    <property type="entry name" value="CHITIN DEACETYLASE 1-RELATED"/>
    <property type="match status" value="1"/>
</dbReference>
<dbReference type="InterPro" id="IPR002509">
    <property type="entry name" value="NODB_dom"/>
</dbReference>
<dbReference type="GO" id="GO:0046872">
    <property type="term" value="F:metal ion binding"/>
    <property type="evidence" value="ECO:0007669"/>
    <property type="project" value="UniProtKB-KW"/>
</dbReference>
<reference evidence="5 6" key="1">
    <citation type="submission" date="2017-08" db="EMBL/GenBank/DDBJ databases">
        <title>Substantial Increase in Enzyme Production by Combined Drug-Resistance Mutations in Paenibacillus agaridevorans.</title>
        <authorList>
            <person name="Tanaka Y."/>
            <person name="Funane K."/>
            <person name="Hosaka T."/>
            <person name="Shiwa Y."/>
            <person name="Fujita N."/>
            <person name="Miyazaki T."/>
            <person name="Yoshikawa H."/>
            <person name="Murakami K."/>
            <person name="Kasahara K."/>
            <person name="Inaoka T."/>
            <person name="Hiraga Y."/>
            <person name="Ochi K."/>
        </authorList>
    </citation>
    <scope>NUCLEOTIDE SEQUENCE [LARGE SCALE GENOMIC DNA]</scope>
    <source>
        <strain evidence="5 6">T-3040</strain>
    </source>
</reference>
<dbReference type="Proteomes" id="UP000245202">
    <property type="component" value="Unassembled WGS sequence"/>
</dbReference>
<feature type="domain" description="NodB homology" evidence="4">
    <location>
        <begin position="320"/>
        <end position="495"/>
    </location>
</feature>
<dbReference type="InterPro" id="IPR050248">
    <property type="entry name" value="Polysacc_deacetylase_ArnD"/>
</dbReference>
<keyword evidence="6" id="KW-1185">Reference proteome</keyword>
<evidence type="ECO:0000313" key="5">
    <source>
        <dbReference type="EMBL" id="GBG06413.1"/>
    </source>
</evidence>
<evidence type="ECO:0000256" key="1">
    <source>
        <dbReference type="ARBA" id="ARBA00022723"/>
    </source>
</evidence>
<dbReference type="Pfam" id="PF01522">
    <property type="entry name" value="Polysacc_deac_1"/>
    <property type="match status" value="1"/>
</dbReference>
<evidence type="ECO:0000313" key="6">
    <source>
        <dbReference type="Proteomes" id="UP000245202"/>
    </source>
</evidence>
<dbReference type="Gene3D" id="3.20.20.370">
    <property type="entry name" value="Glycoside hydrolase/deacetylase"/>
    <property type="match status" value="1"/>
</dbReference>
<evidence type="ECO:0000256" key="3">
    <source>
        <dbReference type="SAM" id="MobiDB-lite"/>
    </source>
</evidence>
<keyword evidence="1" id="KW-0479">Metal-binding</keyword>
<dbReference type="EMBL" id="BDQX01000046">
    <property type="protein sequence ID" value="GBG06413.1"/>
    <property type="molecule type" value="Genomic_DNA"/>
</dbReference>
<proteinExistence type="predicted"/>
<evidence type="ECO:0000256" key="2">
    <source>
        <dbReference type="ARBA" id="ARBA00022801"/>
    </source>
</evidence>
<feature type="region of interest" description="Disordered" evidence="3">
    <location>
        <begin position="232"/>
        <end position="289"/>
    </location>
</feature>
<dbReference type="InterPro" id="IPR011330">
    <property type="entry name" value="Glyco_hydro/deAcase_b/a-brl"/>
</dbReference>
<accession>A0A2R5ERL1</accession>
<dbReference type="GO" id="GO:0016020">
    <property type="term" value="C:membrane"/>
    <property type="evidence" value="ECO:0007669"/>
    <property type="project" value="TreeGrafter"/>
</dbReference>
<sequence>MKRDSLRTLELLSVEDKQGRYVIRISVDAGSEANEPRELELQLDELTYQGLGRLAPLSTGRARLSPYAQYDPFKLTYLSSIVKIGKHGGESYYFDCSAEYASMLESLRGGELPGTEAEDACSLPSAAVMEKASSSLSFEAMAAKVGAVIRVSSIRLRSYLPVNMRRYALKSLRLFMLTCMLLLAWFELEGQIYIDDAKALSEHQTVLSEGTGSEVLGAGAASGHASLTEGSSGAASLAAGGAEGDGSTGADFTTKQGKSESAETGDDSSETTDLSATAPGSANSDNLSNEGAQASIATELEHVEVITLNPGSTVYSLPKGYVALTFDDGPSDYTKAIVDLLRERGVAGTFLFIGRNADRYTVEAAYAAEQGMAVGNHSWDHSNLTTKEMDDISVNIAKANEVIGKHSDTLVSVFRPPYGALNDDMAIAAEELGMKMLMWNRDPKDWQAASSKEIIRYFKTIDASGGIYVMHEKKATLDALPDIIDYLLEQDLKFAVFQ</sequence>
<keyword evidence="2" id="KW-0378">Hydrolase</keyword>
<dbReference type="PANTHER" id="PTHR10587">
    <property type="entry name" value="GLYCOSYL TRANSFERASE-RELATED"/>
    <property type="match status" value="1"/>
</dbReference>